<reference evidence="3" key="1">
    <citation type="journal article" date="2014" name="Nat. Commun.">
        <title>The rainbow trout genome provides novel insights into evolution after whole-genome duplication in vertebrates.</title>
        <authorList>
            <person name="Berthelot C."/>
            <person name="Brunet F."/>
            <person name="Chalopin D."/>
            <person name="Juanchich A."/>
            <person name="Bernard M."/>
            <person name="Noel B."/>
            <person name="Bento P."/>
            <person name="Da Silva C."/>
            <person name="Labadie K."/>
            <person name="Alberti A."/>
            <person name="Aury J.M."/>
            <person name="Louis A."/>
            <person name="Dehais P."/>
            <person name="Bardou P."/>
            <person name="Montfort J."/>
            <person name="Klopp C."/>
            <person name="Cabau C."/>
            <person name="Gaspin C."/>
            <person name="Thorgaard G.H."/>
            <person name="Boussaha M."/>
            <person name="Quillet E."/>
            <person name="Guyomard R."/>
            <person name="Galiana D."/>
            <person name="Bobe J."/>
            <person name="Volff J.N."/>
            <person name="Genet C."/>
            <person name="Wincker P."/>
            <person name="Jaillon O."/>
            <person name="Roest Crollius H."/>
            <person name="Guiguen Y."/>
        </authorList>
    </citation>
    <scope>NUCLEOTIDE SEQUENCE [LARGE SCALE GENOMIC DNA]</scope>
</reference>
<evidence type="ECO:0000313" key="3">
    <source>
        <dbReference type="EMBL" id="CDQ67577.1"/>
    </source>
</evidence>
<evidence type="ECO:0000256" key="1">
    <source>
        <dbReference type="SAM" id="Coils"/>
    </source>
</evidence>
<feature type="coiled-coil region" evidence="1">
    <location>
        <begin position="23"/>
        <end position="145"/>
    </location>
</feature>
<protein>
    <recommendedName>
        <fullName evidence="2">Kazrin N-terminal domain-containing protein</fullName>
    </recommendedName>
</protein>
<dbReference type="InterPro" id="IPR059089">
    <property type="entry name" value="Kazrin_N"/>
</dbReference>
<reference evidence="3" key="2">
    <citation type="submission" date="2014-03" db="EMBL/GenBank/DDBJ databases">
        <authorList>
            <person name="Genoscope - CEA"/>
        </authorList>
    </citation>
    <scope>NUCLEOTIDE SEQUENCE</scope>
</reference>
<keyword evidence="1" id="KW-0175">Coiled coil</keyword>
<dbReference type="AlphaFoldDB" id="A0A060WK86"/>
<dbReference type="STRING" id="8022.A0A060WK86"/>
<evidence type="ECO:0000313" key="4">
    <source>
        <dbReference type="Proteomes" id="UP000193380"/>
    </source>
</evidence>
<organism evidence="3 4">
    <name type="scientific">Oncorhynchus mykiss</name>
    <name type="common">Rainbow trout</name>
    <name type="synonym">Salmo gairdneri</name>
    <dbReference type="NCBI Taxonomy" id="8022"/>
    <lineage>
        <taxon>Eukaryota</taxon>
        <taxon>Metazoa</taxon>
        <taxon>Chordata</taxon>
        <taxon>Craniata</taxon>
        <taxon>Vertebrata</taxon>
        <taxon>Euteleostomi</taxon>
        <taxon>Actinopterygii</taxon>
        <taxon>Neopterygii</taxon>
        <taxon>Teleostei</taxon>
        <taxon>Protacanthopterygii</taxon>
        <taxon>Salmoniformes</taxon>
        <taxon>Salmonidae</taxon>
        <taxon>Salmoninae</taxon>
        <taxon>Oncorhynchus</taxon>
    </lineage>
</organism>
<dbReference type="EMBL" id="FR904589">
    <property type="protein sequence ID" value="CDQ67577.1"/>
    <property type="molecule type" value="Genomic_DNA"/>
</dbReference>
<dbReference type="PANTHER" id="PTHR12776:SF1">
    <property type="entry name" value="KAZRIN"/>
    <property type="match status" value="1"/>
</dbReference>
<dbReference type="PaxDb" id="8022-A0A060WK86"/>
<dbReference type="PANTHER" id="PTHR12776">
    <property type="entry name" value="KAZRIN-RELATED"/>
    <property type="match status" value="1"/>
</dbReference>
<accession>A0A060WK86</accession>
<name>A0A060WK86_ONCMY</name>
<evidence type="ECO:0000259" key="2">
    <source>
        <dbReference type="Pfam" id="PF25986"/>
    </source>
</evidence>
<dbReference type="Proteomes" id="UP000193380">
    <property type="component" value="Unassembled WGS sequence"/>
</dbReference>
<dbReference type="InterPro" id="IPR037614">
    <property type="entry name" value="Kazrin"/>
</dbReference>
<dbReference type="Pfam" id="PF25986">
    <property type="entry name" value="Kazrin"/>
    <property type="match status" value="1"/>
</dbReference>
<dbReference type="Gene3D" id="1.10.287.1490">
    <property type="match status" value="1"/>
</dbReference>
<proteinExistence type="predicted"/>
<sequence>MKDMLSKDLEEGHGGCSADVLSATELRVQLAQKEQELDRAKEALQAMKADRKRLKAEKADLVNQMQQLYATLESREEQLRDFIRNYEQHRKESEDAVKVLAKEKDLLEREKWDLRRQTKESTEHSGALRSQLDLKENRIKELEAELAMRMWQYVQPASQLQTTCNHTSPGPPHLTSSCIGIVCDQPPR</sequence>
<feature type="domain" description="Kazrin N-terminal" evidence="2">
    <location>
        <begin position="2"/>
        <end position="149"/>
    </location>
</feature>
<gene>
    <name evidence="3" type="ORF">GSONMT00034310001</name>
</gene>